<keyword evidence="7" id="KW-0998">Cell outer membrane</keyword>
<comment type="subcellular location">
    <subcellularLocation>
        <location evidence="1">Cell envelope</location>
    </subcellularLocation>
    <subcellularLocation>
        <location evidence="2">Cell outer membrane</location>
    </subcellularLocation>
    <subcellularLocation>
        <location evidence="3">Secreted</location>
    </subcellularLocation>
</comment>
<reference evidence="11" key="1">
    <citation type="journal article" date="2023" name="Commun. Biol.">
        <title>Genome analysis of Parmales, the sister group of diatoms, reveals the evolutionary specialization of diatoms from phago-mixotrophs to photoautotrophs.</title>
        <authorList>
            <person name="Ban H."/>
            <person name="Sato S."/>
            <person name="Yoshikawa S."/>
            <person name="Yamada K."/>
            <person name="Nakamura Y."/>
            <person name="Ichinomiya M."/>
            <person name="Sato N."/>
            <person name="Blanc-Mathieu R."/>
            <person name="Endo H."/>
            <person name="Kuwata A."/>
            <person name="Ogata H."/>
        </authorList>
    </citation>
    <scope>NUCLEOTIDE SEQUENCE [LARGE SCALE GENOMIC DNA]</scope>
    <source>
        <strain evidence="11">NIES 3700</strain>
    </source>
</reference>
<feature type="chain" id="PRO_5040766295" evidence="9">
    <location>
        <begin position="20"/>
        <end position="321"/>
    </location>
</feature>
<evidence type="ECO:0000256" key="1">
    <source>
        <dbReference type="ARBA" id="ARBA00004196"/>
    </source>
</evidence>
<dbReference type="NCBIfam" id="TIGR01376">
    <property type="entry name" value="POMP_repeat"/>
    <property type="match status" value="1"/>
</dbReference>
<name>A0A9W7E0T8_9STRA</name>
<evidence type="ECO:0000256" key="4">
    <source>
        <dbReference type="ARBA" id="ARBA00022525"/>
    </source>
</evidence>
<keyword evidence="5 9" id="KW-0732">Signal</keyword>
<evidence type="ECO:0000256" key="9">
    <source>
        <dbReference type="SAM" id="SignalP"/>
    </source>
</evidence>
<evidence type="ECO:0000256" key="5">
    <source>
        <dbReference type="ARBA" id="ARBA00022729"/>
    </source>
</evidence>
<protein>
    <submittedName>
        <fullName evidence="10">Uncharacterized protein</fullName>
    </submittedName>
</protein>
<feature type="transmembrane region" description="Helical" evidence="8">
    <location>
        <begin position="267"/>
        <end position="291"/>
    </location>
</feature>
<sequence>MHPKTLLFAVLFAPTTTTSLLCPDHTSLFNSLSNFGTNKGTSPIAPGTPISLSLNTYNVGTDGPSTDYRMYSLMDVQTSVSCSSYPFSCIIDGEDTIGIANIQGAILTSSSNNNPPVTFTSIKFKSGNMFFVGGGAFFIERYAVVEIKSCSFVDNKAAQGGAIHVTDFAIITVYASEWINNQGGDGPDESQGDIKNILGTVTLSGSCAPGYDDDDTLMQGRPMNVSEGTVVGDAFSYNAEACLLVTLSPTPSPTSLNEKEGDEKVDWSGWAVGAALGGVAAAVVIIGAAIWKKRKESRSEDKQVMIYIRNVVKIQIQPRYI</sequence>
<dbReference type="Proteomes" id="UP001165122">
    <property type="component" value="Unassembled WGS sequence"/>
</dbReference>
<comment type="caution">
    <text evidence="10">The sequence shown here is derived from an EMBL/GenBank/DDBJ whole genome shotgun (WGS) entry which is preliminary data.</text>
</comment>
<proteinExistence type="predicted"/>
<keyword evidence="8" id="KW-0812">Transmembrane</keyword>
<dbReference type="InterPro" id="IPR003368">
    <property type="entry name" value="POMP_repeat"/>
</dbReference>
<accession>A0A9W7E0T8</accession>
<evidence type="ECO:0000256" key="3">
    <source>
        <dbReference type="ARBA" id="ARBA00004613"/>
    </source>
</evidence>
<keyword evidence="8" id="KW-1133">Transmembrane helix</keyword>
<feature type="signal peptide" evidence="9">
    <location>
        <begin position="1"/>
        <end position="19"/>
    </location>
</feature>
<evidence type="ECO:0000313" key="10">
    <source>
        <dbReference type="EMBL" id="GMH61743.1"/>
    </source>
</evidence>
<dbReference type="AlphaFoldDB" id="A0A9W7E0T8"/>
<evidence type="ECO:0000313" key="11">
    <source>
        <dbReference type="Proteomes" id="UP001165122"/>
    </source>
</evidence>
<gene>
    <name evidence="10" type="ORF">TrLO_g7553</name>
</gene>
<evidence type="ECO:0000256" key="7">
    <source>
        <dbReference type="ARBA" id="ARBA00023237"/>
    </source>
</evidence>
<dbReference type="EMBL" id="BRXW01000511">
    <property type="protein sequence ID" value="GMH61743.1"/>
    <property type="molecule type" value="Genomic_DNA"/>
</dbReference>
<evidence type="ECO:0000256" key="6">
    <source>
        <dbReference type="ARBA" id="ARBA00023136"/>
    </source>
</evidence>
<keyword evidence="11" id="KW-1185">Reference proteome</keyword>
<organism evidence="10 11">
    <name type="scientific">Triparma laevis f. longispina</name>
    <dbReference type="NCBI Taxonomy" id="1714387"/>
    <lineage>
        <taxon>Eukaryota</taxon>
        <taxon>Sar</taxon>
        <taxon>Stramenopiles</taxon>
        <taxon>Ochrophyta</taxon>
        <taxon>Bolidophyceae</taxon>
        <taxon>Parmales</taxon>
        <taxon>Triparmaceae</taxon>
        <taxon>Triparma</taxon>
    </lineage>
</organism>
<dbReference type="GO" id="GO:0005576">
    <property type="term" value="C:extracellular region"/>
    <property type="evidence" value="ECO:0007669"/>
    <property type="project" value="UniProtKB-SubCell"/>
</dbReference>
<keyword evidence="4" id="KW-0964">Secreted</keyword>
<evidence type="ECO:0000256" key="8">
    <source>
        <dbReference type="SAM" id="Phobius"/>
    </source>
</evidence>
<evidence type="ECO:0000256" key="2">
    <source>
        <dbReference type="ARBA" id="ARBA00004442"/>
    </source>
</evidence>
<keyword evidence="6 8" id="KW-0472">Membrane</keyword>